<gene>
    <name evidence="2" type="ORF">FEM03_10580</name>
</gene>
<dbReference type="Pfam" id="PF17863">
    <property type="entry name" value="AAA_lid_2"/>
    <property type="match status" value="1"/>
</dbReference>
<dbReference type="PANTHER" id="PTHR42759:SF1">
    <property type="entry name" value="MAGNESIUM-CHELATASE SUBUNIT CHLD"/>
    <property type="match status" value="1"/>
</dbReference>
<dbReference type="InterPro" id="IPR027417">
    <property type="entry name" value="P-loop_NTPase"/>
</dbReference>
<dbReference type="GO" id="GO:0005524">
    <property type="term" value="F:ATP binding"/>
    <property type="evidence" value="ECO:0007669"/>
    <property type="project" value="InterPro"/>
</dbReference>
<dbReference type="AlphaFoldDB" id="A0A5R8KER3"/>
<dbReference type="OrthoDB" id="9808397at2"/>
<dbReference type="Gene3D" id="1.10.8.80">
    <property type="entry name" value="Magnesium chelatase subunit I, C-Terminal domain"/>
    <property type="match status" value="1"/>
</dbReference>
<reference evidence="2 3" key="1">
    <citation type="submission" date="2019-05" db="EMBL/GenBank/DDBJ databases">
        <title>Verrucobacter flavum gen. nov., sp. nov. a new member of the family Verrucomicrobiaceae.</title>
        <authorList>
            <person name="Szuroczki S."/>
            <person name="Abbaszade G."/>
            <person name="Szabo A."/>
            <person name="Felfoldi T."/>
            <person name="Schumann P."/>
            <person name="Boka K."/>
            <person name="Keki Z."/>
            <person name="Toumi M."/>
            <person name="Toth E."/>
        </authorList>
    </citation>
    <scope>NUCLEOTIDE SEQUENCE [LARGE SCALE GENOMIC DNA]</scope>
    <source>
        <strain evidence="2 3">MG-N-17</strain>
    </source>
</reference>
<evidence type="ECO:0000259" key="1">
    <source>
        <dbReference type="SMART" id="SM00382"/>
    </source>
</evidence>
<dbReference type="GO" id="GO:0016887">
    <property type="term" value="F:ATP hydrolysis activity"/>
    <property type="evidence" value="ECO:0007669"/>
    <property type="project" value="InterPro"/>
</dbReference>
<dbReference type="PANTHER" id="PTHR42759">
    <property type="entry name" value="MOXR FAMILY PROTEIN"/>
    <property type="match status" value="1"/>
</dbReference>
<proteinExistence type="predicted"/>
<dbReference type="SUPFAM" id="SSF52540">
    <property type="entry name" value="P-loop containing nucleoside triphosphate hydrolases"/>
    <property type="match status" value="1"/>
</dbReference>
<dbReference type="InterPro" id="IPR041628">
    <property type="entry name" value="ChlI/MoxR_AAA_lid"/>
</dbReference>
<keyword evidence="3" id="KW-1185">Reference proteome</keyword>
<protein>
    <submittedName>
        <fullName evidence="2">MoxR family ATPase</fullName>
    </submittedName>
</protein>
<dbReference type="EMBL" id="VAUV01000007">
    <property type="protein sequence ID" value="TLD70747.1"/>
    <property type="molecule type" value="Genomic_DNA"/>
</dbReference>
<feature type="domain" description="AAA+ ATPase" evidence="1">
    <location>
        <begin position="53"/>
        <end position="197"/>
    </location>
</feature>
<dbReference type="SMART" id="SM00382">
    <property type="entry name" value="AAA"/>
    <property type="match status" value="1"/>
</dbReference>
<dbReference type="InterPro" id="IPR011703">
    <property type="entry name" value="ATPase_AAA-3"/>
</dbReference>
<dbReference type="InterPro" id="IPR003593">
    <property type="entry name" value="AAA+_ATPase"/>
</dbReference>
<comment type="caution">
    <text evidence="2">The sequence shown here is derived from an EMBL/GenBank/DDBJ whole genome shotgun (WGS) entry which is preliminary data.</text>
</comment>
<dbReference type="RefSeq" id="WP_138086395.1">
    <property type="nucleotide sequence ID" value="NZ_VAUV01000007.1"/>
</dbReference>
<evidence type="ECO:0000313" key="3">
    <source>
        <dbReference type="Proteomes" id="UP000306196"/>
    </source>
</evidence>
<dbReference type="Gene3D" id="3.40.50.300">
    <property type="entry name" value="P-loop containing nucleotide triphosphate hydrolases"/>
    <property type="match status" value="1"/>
</dbReference>
<evidence type="ECO:0000313" key="2">
    <source>
        <dbReference type="EMBL" id="TLD70747.1"/>
    </source>
</evidence>
<organism evidence="2 3">
    <name type="scientific">Phragmitibacter flavus</name>
    <dbReference type="NCBI Taxonomy" id="2576071"/>
    <lineage>
        <taxon>Bacteria</taxon>
        <taxon>Pseudomonadati</taxon>
        <taxon>Verrucomicrobiota</taxon>
        <taxon>Verrucomicrobiia</taxon>
        <taxon>Verrucomicrobiales</taxon>
        <taxon>Verrucomicrobiaceae</taxon>
        <taxon>Phragmitibacter</taxon>
    </lineage>
</organism>
<dbReference type="Pfam" id="PF07726">
    <property type="entry name" value="AAA_3"/>
    <property type="match status" value="1"/>
</dbReference>
<name>A0A5R8KER3_9BACT</name>
<dbReference type="Proteomes" id="UP000306196">
    <property type="component" value="Unassembled WGS sequence"/>
</dbReference>
<accession>A0A5R8KER3</accession>
<dbReference type="PIRSF" id="PIRSF002849">
    <property type="entry name" value="AAA_ATPase_chaperone_MoxR_prd"/>
    <property type="match status" value="1"/>
</dbReference>
<dbReference type="CDD" id="cd00009">
    <property type="entry name" value="AAA"/>
    <property type="match status" value="1"/>
</dbReference>
<sequence length="343" mass="37536">MKTADEKSVASVAGLEEELVKFRELFGALKTEIQKAIVGYDDLLSDTLIAIFSGGHVLLEGVPGLGKTFLVRVISEVVGLDPGRVQCTPDLMPADILGTHIVNEDANGRRVLFFEKGPVFKNLLLVDEINRATPKTQAALLEVMQEHAVTAGGERHKLPEPFFVLATQNPMDMEGTYPLPEAQLDRFMFKIKVPFPTLDSLVEISRRTTNYDQPELKMIMTGAELLRLQKVLTQIPVADPIAAYASKLVLGTHADQEGVLPAVKRYVSYGSSPRGLQALVRGARVWCAVRGGTAVSTEDIQRVALVALRHRMILNFEGEAQQVKVDGLVEDLLKQVETPGSKG</sequence>
<dbReference type="InterPro" id="IPR050764">
    <property type="entry name" value="CbbQ/NirQ/NorQ/GpvN"/>
</dbReference>